<keyword evidence="3" id="KW-1185">Reference proteome</keyword>
<feature type="transmembrane region" description="Helical" evidence="1">
    <location>
        <begin position="176"/>
        <end position="197"/>
    </location>
</feature>
<protein>
    <recommendedName>
        <fullName evidence="4">TPM domain-containing protein</fullName>
    </recommendedName>
</protein>
<feature type="transmembrane region" description="Helical" evidence="1">
    <location>
        <begin position="7"/>
        <end position="28"/>
    </location>
</feature>
<gene>
    <name evidence="2" type="ORF">FB470_002173</name>
</gene>
<keyword evidence="1" id="KW-1133">Transmembrane helix</keyword>
<reference evidence="2 3" key="1">
    <citation type="submission" date="2023-07" db="EMBL/GenBank/DDBJ databases">
        <title>Sequencing the genomes of 1000 actinobacteria strains.</title>
        <authorList>
            <person name="Klenk H.-P."/>
        </authorList>
    </citation>
    <scope>NUCLEOTIDE SEQUENCE [LARGE SCALE GENOMIC DNA]</scope>
    <source>
        <strain evidence="2 3">DSM 45805</strain>
    </source>
</reference>
<proteinExistence type="predicted"/>
<organism evidence="2 3">
    <name type="scientific">Amycolatopsis thermophila</name>
    <dbReference type="NCBI Taxonomy" id="206084"/>
    <lineage>
        <taxon>Bacteria</taxon>
        <taxon>Bacillati</taxon>
        <taxon>Actinomycetota</taxon>
        <taxon>Actinomycetes</taxon>
        <taxon>Pseudonocardiales</taxon>
        <taxon>Pseudonocardiaceae</taxon>
        <taxon>Amycolatopsis</taxon>
    </lineage>
</organism>
<comment type="caution">
    <text evidence="2">The sequence shown here is derived from an EMBL/GenBank/DDBJ whole genome shotgun (WGS) entry which is preliminary data.</text>
</comment>
<keyword evidence="1" id="KW-0812">Transmembrane</keyword>
<sequence>MTRLFGFFRTAFGFAVLGFLVFAGWALWTAGLFDGAVARDVRTTSVHVADGVGVDETAAERIIGNRRLVVVFEQPGSDLREVCDDVEDAAEGTVVLMLSQGDDEYDTYGCTLLGGDTARDIGRAFVIESVIADGVDQFTDRPLEALKVVAVNYDQLVHAGLVPDGSREISPSLPRYLTAAAAIAAVVLGAAAIQLAARRAAKFAVLRQEQREATGDARSTLTAGAAVLAQQIIDLDARHSGDKRYRRIIDDYVRLLADIPKASTEAHYTALAGRVDALSERCRKLT</sequence>
<name>A0ABU0ESB9_9PSEU</name>
<evidence type="ECO:0008006" key="4">
    <source>
        <dbReference type="Google" id="ProtNLM"/>
    </source>
</evidence>
<dbReference type="RefSeq" id="WP_306990776.1">
    <property type="nucleotide sequence ID" value="NZ_JAUSUT010000001.1"/>
</dbReference>
<dbReference type="EMBL" id="JAUSUT010000001">
    <property type="protein sequence ID" value="MDQ0378179.1"/>
    <property type="molecule type" value="Genomic_DNA"/>
</dbReference>
<evidence type="ECO:0000313" key="2">
    <source>
        <dbReference type="EMBL" id="MDQ0378179.1"/>
    </source>
</evidence>
<keyword evidence="1" id="KW-0472">Membrane</keyword>
<evidence type="ECO:0000313" key="3">
    <source>
        <dbReference type="Proteomes" id="UP001229651"/>
    </source>
</evidence>
<evidence type="ECO:0000256" key="1">
    <source>
        <dbReference type="SAM" id="Phobius"/>
    </source>
</evidence>
<accession>A0ABU0ESB9</accession>
<dbReference type="Proteomes" id="UP001229651">
    <property type="component" value="Unassembled WGS sequence"/>
</dbReference>